<comment type="caution">
    <text evidence="1">The sequence shown here is derived from an EMBL/GenBank/DDBJ whole genome shotgun (WGS) entry which is preliminary data.</text>
</comment>
<sequence length="347" mass="39005">MASTEQIGLNKTWELSLYELHRTPQDAIVDNTEIAVSPRSLHSELMCPICLDMLKKTMTTKECLHRFCSECIITALRSGNKECPTCRKKLVSKRSLRPDPNFDLLISKIYPSRDEYEAHQERVLAKLNKSHSQAALVNSITEGIKVQLQNRPNRSRKGNEESGSGNPGEPNQSTAQPSESGSSQGQPSSSQPIPENRLGNDRKSAFTSERSEESETSERTDQTDTEGEGPSEPLTLNEIELVFKPHPTEMSGDNPLVKALKENSVRYIKTTANATVDHLHKYLAMRLTLDVDSQLSLTHHLLNFCIFISPSSGQYVQLNGNQTLGQVNDKFWKVNKPLEMYYSWKKT</sequence>
<accession>A0ACB9SP29</accession>
<protein>
    <submittedName>
        <fullName evidence="1">E3 ubiquitin-protein ligase ring1 / ring 2 family member</fullName>
    </submittedName>
</protein>
<evidence type="ECO:0000313" key="1">
    <source>
        <dbReference type="EMBL" id="KAI4456435.1"/>
    </source>
</evidence>
<organism evidence="1 2">
    <name type="scientific">Holotrichia oblita</name>
    <name type="common">Chafer beetle</name>
    <dbReference type="NCBI Taxonomy" id="644536"/>
    <lineage>
        <taxon>Eukaryota</taxon>
        <taxon>Metazoa</taxon>
        <taxon>Ecdysozoa</taxon>
        <taxon>Arthropoda</taxon>
        <taxon>Hexapoda</taxon>
        <taxon>Insecta</taxon>
        <taxon>Pterygota</taxon>
        <taxon>Neoptera</taxon>
        <taxon>Endopterygota</taxon>
        <taxon>Coleoptera</taxon>
        <taxon>Polyphaga</taxon>
        <taxon>Scarabaeiformia</taxon>
        <taxon>Scarabaeidae</taxon>
        <taxon>Melolonthinae</taxon>
        <taxon>Holotrichia</taxon>
    </lineage>
</organism>
<gene>
    <name evidence="1" type="ORF">MML48_8g00011537</name>
</gene>
<dbReference type="Proteomes" id="UP001056778">
    <property type="component" value="Chromosome 8"/>
</dbReference>
<reference evidence="1" key="1">
    <citation type="submission" date="2022-04" db="EMBL/GenBank/DDBJ databases">
        <title>Chromosome-scale genome assembly of Holotrichia oblita Faldermann.</title>
        <authorList>
            <person name="Rongchong L."/>
        </authorList>
    </citation>
    <scope>NUCLEOTIDE SEQUENCE</scope>
    <source>
        <strain evidence="1">81SQS9</strain>
    </source>
</reference>
<proteinExistence type="predicted"/>
<keyword evidence="2" id="KW-1185">Reference proteome</keyword>
<evidence type="ECO:0000313" key="2">
    <source>
        <dbReference type="Proteomes" id="UP001056778"/>
    </source>
</evidence>
<dbReference type="EMBL" id="CM043022">
    <property type="protein sequence ID" value="KAI4456435.1"/>
    <property type="molecule type" value="Genomic_DNA"/>
</dbReference>
<name>A0ACB9SP29_HOLOL</name>